<protein>
    <submittedName>
        <fullName evidence="2">Uncharacterized protein</fullName>
    </submittedName>
</protein>
<accession>A0A327NUP2</accession>
<comment type="caution">
    <text evidence="2">The sequence shown here is derived from an EMBL/GenBank/DDBJ whole genome shotgun (WGS) entry which is preliminary data.</text>
</comment>
<sequence length="112" mass="12658">MKTYLIFICMVLCLATKAFAQPYKQITIDDVNKKKYSLIILLMPSQRGPLLETRGYAQQAGYITVRCPGDMNFVRSNPGVSTYILANDGLWNYDTDGHLNLSESRSQLNNCN</sequence>
<feature type="chain" id="PRO_5016263477" evidence="1">
    <location>
        <begin position="21"/>
        <end position="112"/>
    </location>
</feature>
<proteinExistence type="predicted"/>
<feature type="signal peptide" evidence="1">
    <location>
        <begin position="1"/>
        <end position="20"/>
    </location>
</feature>
<organism evidence="2 3">
    <name type="scientific">Spirosoma telluris</name>
    <dbReference type="NCBI Taxonomy" id="2183553"/>
    <lineage>
        <taxon>Bacteria</taxon>
        <taxon>Pseudomonadati</taxon>
        <taxon>Bacteroidota</taxon>
        <taxon>Cytophagia</taxon>
        <taxon>Cytophagales</taxon>
        <taxon>Cytophagaceae</taxon>
        <taxon>Spirosoma</taxon>
    </lineage>
</organism>
<dbReference type="EMBL" id="QLII01000001">
    <property type="protein sequence ID" value="RAI77574.1"/>
    <property type="molecule type" value="Genomic_DNA"/>
</dbReference>
<name>A0A327NUP2_9BACT</name>
<evidence type="ECO:0000313" key="2">
    <source>
        <dbReference type="EMBL" id="RAI77574.1"/>
    </source>
</evidence>
<evidence type="ECO:0000256" key="1">
    <source>
        <dbReference type="SAM" id="SignalP"/>
    </source>
</evidence>
<gene>
    <name evidence="2" type="ORF">HMF3257_31640</name>
</gene>
<dbReference type="AlphaFoldDB" id="A0A327NUP2"/>
<keyword evidence="1" id="KW-0732">Signal</keyword>
<dbReference type="Proteomes" id="UP000249016">
    <property type="component" value="Unassembled WGS sequence"/>
</dbReference>
<evidence type="ECO:0000313" key="3">
    <source>
        <dbReference type="Proteomes" id="UP000249016"/>
    </source>
</evidence>
<keyword evidence="3" id="KW-1185">Reference proteome</keyword>
<reference evidence="2 3" key="1">
    <citation type="submission" date="2018-06" db="EMBL/GenBank/DDBJ databases">
        <title>Spirosoma sp. HMF3257 Genome sequencing and assembly.</title>
        <authorList>
            <person name="Kang H."/>
            <person name="Cha I."/>
            <person name="Kim H."/>
            <person name="Kang J."/>
            <person name="Joh K."/>
        </authorList>
    </citation>
    <scope>NUCLEOTIDE SEQUENCE [LARGE SCALE GENOMIC DNA]</scope>
    <source>
        <strain evidence="2 3">HMF3257</strain>
    </source>
</reference>